<gene>
    <name evidence="14" type="ORF">BN46_0581</name>
    <name evidence="15" type="ORF">HMPREF9719_00955</name>
</gene>
<feature type="domain" description="ABC transmembrane type-1" evidence="13">
    <location>
        <begin position="20"/>
        <end position="312"/>
    </location>
</feature>
<dbReference type="InterPro" id="IPR036640">
    <property type="entry name" value="ABC1_TM_sf"/>
</dbReference>
<comment type="similarity">
    <text evidence="9">Belongs to the ABC transporter superfamily. Lipid exporter (TC 3.A.1.106) family.</text>
</comment>
<keyword evidence="2" id="KW-0813">Transport</keyword>
<dbReference type="PANTHER" id="PTHR24221:SF629">
    <property type="entry name" value="MULTIDRUG EFFLUX ATP-BINDING_PERMEASE PROTEIN RV0194"/>
    <property type="match status" value="1"/>
</dbReference>
<dbReference type="PROSITE" id="PS50929">
    <property type="entry name" value="ABC_TM1F"/>
    <property type="match status" value="2"/>
</dbReference>
<dbReference type="SUPFAM" id="SSF52540">
    <property type="entry name" value="P-loop containing nucleoside triphosphate hydrolases"/>
    <property type="match status" value="2"/>
</dbReference>
<dbReference type="CDD" id="cd18543">
    <property type="entry name" value="ABC_6TM_Rv0194_D1_like"/>
    <property type="match status" value="1"/>
</dbReference>
<dbReference type="EMBL" id="CAJZ01000090">
    <property type="protein sequence ID" value="CCI83318.1"/>
    <property type="molecule type" value="Genomic_DNA"/>
</dbReference>
<feature type="domain" description="ABC transporter" evidence="12">
    <location>
        <begin position="348"/>
        <end position="590"/>
    </location>
</feature>
<feature type="transmembrane region" description="Helical" evidence="11">
    <location>
        <begin position="830"/>
        <end position="847"/>
    </location>
</feature>
<feature type="transmembrane region" description="Helical" evidence="11">
    <location>
        <begin position="60"/>
        <end position="84"/>
    </location>
</feature>
<dbReference type="Pfam" id="PF00005">
    <property type="entry name" value="ABC_tran"/>
    <property type="match status" value="2"/>
</dbReference>
<dbReference type="STRING" id="29321.AAV33_03170"/>
<feature type="domain" description="ABC transmembrane type-1" evidence="13">
    <location>
        <begin position="690"/>
        <end position="972"/>
    </location>
</feature>
<feature type="transmembrane region" description="Helical" evidence="11">
    <location>
        <begin position="20"/>
        <end position="40"/>
    </location>
</feature>
<comment type="subcellular location">
    <subcellularLocation>
        <location evidence="1">Cell membrane</location>
        <topology evidence="1">Multi-pass membrane protein</topology>
    </subcellularLocation>
</comment>
<dbReference type="InterPro" id="IPR003439">
    <property type="entry name" value="ABC_transporter-like_ATP-bd"/>
</dbReference>
<evidence type="ECO:0000256" key="6">
    <source>
        <dbReference type="ARBA" id="ARBA00022840"/>
    </source>
</evidence>
<evidence type="ECO:0000256" key="2">
    <source>
        <dbReference type="ARBA" id="ARBA00022448"/>
    </source>
</evidence>
<dbReference type="InterPro" id="IPR003593">
    <property type="entry name" value="AAA+_ATPase"/>
</dbReference>
<reference evidence="14 17" key="1">
    <citation type="journal article" date="2012" name="J. Bacteriol.">
        <title>Draft Genome Sequence of Turicella otitidis ATCC 51513, Isolated from Middle Ear Fluid from a Child with Otitis Media.</title>
        <authorList>
            <person name="Brinkrolf K."/>
            <person name="Schneider J."/>
            <person name="Knecht M."/>
            <person name="Ruckert C."/>
            <person name="Tauch A."/>
        </authorList>
    </citation>
    <scope>NUCLEOTIDE SEQUENCE [LARGE SCALE GENOMIC DNA]</scope>
    <source>
        <strain evidence="14 17">ATCC 51513</strain>
    </source>
</reference>
<feature type="transmembrane region" description="Helical" evidence="11">
    <location>
        <begin position="912"/>
        <end position="933"/>
    </location>
</feature>
<evidence type="ECO:0000256" key="1">
    <source>
        <dbReference type="ARBA" id="ARBA00004651"/>
    </source>
</evidence>
<evidence type="ECO:0000313" key="17">
    <source>
        <dbReference type="Proteomes" id="UP000011016"/>
    </source>
</evidence>
<dbReference type="GO" id="GO:0005524">
    <property type="term" value="F:ATP binding"/>
    <property type="evidence" value="ECO:0007669"/>
    <property type="project" value="UniProtKB-KW"/>
</dbReference>
<dbReference type="FunFam" id="3.40.50.300:FF:000299">
    <property type="entry name" value="ABC transporter ATP-binding protein/permease"/>
    <property type="match status" value="1"/>
</dbReference>
<evidence type="ECO:0000256" key="7">
    <source>
        <dbReference type="ARBA" id="ARBA00022989"/>
    </source>
</evidence>
<dbReference type="SMART" id="SM00382">
    <property type="entry name" value="AAA"/>
    <property type="match status" value="2"/>
</dbReference>
<dbReference type="GO" id="GO:0005886">
    <property type="term" value="C:plasma membrane"/>
    <property type="evidence" value="ECO:0007669"/>
    <property type="project" value="UniProtKB-SubCell"/>
</dbReference>
<dbReference type="Proteomes" id="UP000006078">
    <property type="component" value="Unassembled WGS sequence"/>
</dbReference>
<dbReference type="GO" id="GO:0034040">
    <property type="term" value="F:ATPase-coupled lipid transmembrane transporter activity"/>
    <property type="evidence" value="ECO:0007669"/>
    <property type="project" value="TreeGrafter"/>
</dbReference>
<feature type="region of interest" description="Disordered" evidence="10">
    <location>
        <begin position="638"/>
        <end position="664"/>
    </location>
</feature>
<keyword evidence="3" id="KW-1003">Cell membrane</keyword>
<dbReference type="InterPro" id="IPR017871">
    <property type="entry name" value="ABC_transporter-like_CS"/>
</dbReference>
<dbReference type="OrthoDB" id="9806127at2"/>
<dbReference type="Proteomes" id="UP000011016">
    <property type="component" value="Unassembled WGS sequence"/>
</dbReference>
<dbReference type="Gene3D" id="3.40.50.300">
    <property type="entry name" value="P-loop containing nucleotide triphosphate hydrolases"/>
    <property type="match status" value="2"/>
</dbReference>
<feature type="region of interest" description="Disordered" evidence="10">
    <location>
        <begin position="328"/>
        <end position="367"/>
    </location>
</feature>
<evidence type="ECO:0000313" key="14">
    <source>
        <dbReference type="EMBL" id="CCI83318.1"/>
    </source>
</evidence>
<evidence type="ECO:0000259" key="12">
    <source>
        <dbReference type="PROSITE" id="PS50893"/>
    </source>
</evidence>
<dbReference type="InterPro" id="IPR039421">
    <property type="entry name" value="Type_1_exporter"/>
</dbReference>
<dbReference type="PROSITE" id="PS50893">
    <property type="entry name" value="ABC_TRANSPORTER_2"/>
    <property type="match status" value="2"/>
</dbReference>
<evidence type="ECO:0000259" key="13">
    <source>
        <dbReference type="PROSITE" id="PS50929"/>
    </source>
</evidence>
<feature type="region of interest" description="Disordered" evidence="10">
    <location>
        <begin position="589"/>
        <end position="616"/>
    </location>
</feature>
<evidence type="ECO:0000256" key="5">
    <source>
        <dbReference type="ARBA" id="ARBA00022741"/>
    </source>
</evidence>
<dbReference type="GO" id="GO:0016887">
    <property type="term" value="F:ATP hydrolysis activity"/>
    <property type="evidence" value="ECO:0007669"/>
    <property type="project" value="InterPro"/>
</dbReference>
<evidence type="ECO:0000256" key="3">
    <source>
        <dbReference type="ARBA" id="ARBA00022475"/>
    </source>
</evidence>
<dbReference type="Pfam" id="PF00664">
    <property type="entry name" value="ABC_membrane"/>
    <property type="match status" value="2"/>
</dbReference>
<reference evidence="15 16" key="2">
    <citation type="submission" date="2012-08" db="EMBL/GenBank/DDBJ databases">
        <title>The Genome Sequence of Turicella otitidis ATCC 51513.</title>
        <authorList>
            <consortium name="The Broad Institute Genome Sequencing Platform"/>
            <person name="Earl A."/>
            <person name="Ward D."/>
            <person name="Feldgarden M."/>
            <person name="Gevers D."/>
            <person name="Huys G."/>
            <person name="Walker B."/>
            <person name="Young S.K."/>
            <person name="Zeng Q."/>
            <person name="Gargeya S."/>
            <person name="Fitzgerald M."/>
            <person name="Haas B."/>
            <person name="Abouelleil A."/>
            <person name="Alvarado L."/>
            <person name="Arachchi H.M."/>
            <person name="Berlin A.M."/>
            <person name="Chapman S.B."/>
            <person name="Goldberg J."/>
            <person name="Griggs A."/>
            <person name="Gujja S."/>
            <person name="Hansen M."/>
            <person name="Howarth C."/>
            <person name="Imamovic A."/>
            <person name="Larimer J."/>
            <person name="McCowen C."/>
            <person name="Montmayeur A."/>
            <person name="Murphy C."/>
            <person name="Neiman D."/>
            <person name="Pearson M."/>
            <person name="Priest M."/>
            <person name="Roberts A."/>
            <person name="Saif S."/>
            <person name="Shea T."/>
            <person name="Sisk P."/>
            <person name="Sykes S."/>
            <person name="Wortman J."/>
            <person name="Nusbaum C."/>
            <person name="Birren B."/>
        </authorList>
    </citation>
    <scope>NUCLEOTIDE SEQUENCE [LARGE SCALE GENOMIC DNA]</scope>
    <source>
        <strain evidence="15 16">ATCC 51513</strain>
    </source>
</reference>
<feature type="transmembrane region" description="Helical" evidence="11">
    <location>
        <begin position="685"/>
        <end position="706"/>
    </location>
</feature>
<evidence type="ECO:0000256" key="8">
    <source>
        <dbReference type="ARBA" id="ARBA00023136"/>
    </source>
</evidence>
<dbReference type="HOGENOM" id="CLU_000604_17_6_11"/>
<evidence type="ECO:0000313" key="15">
    <source>
        <dbReference type="EMBL" id="EJZ82115.1"/>
    </source>
</evidence>
<dbReference type="eggNOG" id="COG1132">
    <property type="taxonomic scope" value="Bacteria"/>
</dbReference>
<dbReference type="EMBL" id="AHAE01000041">
    <property type="protein sequence ID" value="EJZ82115.1"/>
    <property type="molecule type" value="Genomic_DNA"/>
</dbReference>
<dbReference type="GO" id="GO:0140359">
    <property type="term" value="F:ABC-type transporter activity"/>
    <property type="evidence" value="ECO:0007669"/>
    <property type="project" value="InterPro"/>
</dbReference>
<protein>
    <submittedName>
        <fullName evidence="14">ATP-binding cassette, subfamily C, bacterial</fullName>
    </submittedName>
</protein>
<dbReference type="AlphaFoldDB" id="I7IWX2"/>
<keyword evidence="8 11" id="KW-0472">Membrane</keyword>
<dbReference type="PANTHER" id="PTHR24221">
    <property type="entry name" value="ATP-BINDING CASSETTE SUB-FAMILY B"/>
    <property type="match status" value="1"/>
</dbReference>
<keyword evidence="5" id="KW-0547">Nucleotide-binding</keyword>
<feature type="transmembrane region" description="Helical" evidence="11">
    <location>
        <begin position="153"/>
        <end position="186"/>
    </location>
</feature>
<keyword evidence="6 14" id="KW-0067">ATP-binding</keyword>
<accession>I7IWX2</accession>
<name>I7IWX2_9CORY</name>
<feature type="transmembrane region" description="Helical" evidence="11">
    <location>
        <begin position="945"/>
        <end position="967"/>
    </location>
</feature>
<dbReference type="CDD" id="cd18546">
    <property type="entry name" value="ABC_6TM_Rv0194_D2_like"/>
    <property type="match status" value="1"/>
</dbReference>
<keyword evidence="7 11" id="KW-1133">Transmembrane helix</keyword>
<evidence type="ECO:0000256" key="11">
    <source>
        <dbReference type="SAM" id="Phobius"/>
    </source>
</evidence>
<dbReference type="PATRIC" id="fig|883169.3.peg.919"/>
<keyword evidence="4 11" id="KW-0812">Transmembrane</keyword>
<feature type="transmembrane region" description="Helical" evidence="11">
    <location>
        <begin position="263"/>
        <end position="292"/>
    </location>
</feature>
<feature type="transmembrane region" description="Helical" evidence="11">
    <location>
        <begin position="718"/>
        <end position="743"/>
    </location>
</feature>
<evidence type="ECO:0000256" key="4">
    <source>
        <dbReference type="ARBA" id="ARBA00022692"/>
    </source>
</evidence>
<dbReference type="SUPFAM" id="SSF90123">
    <property type="entry name" value="ABC transporter transmembrane region"/>
    <property type="match status" value="2"/>
</dbReference>
<comment type="caution">
    <text evidence="14">The sequence shown here is derived from an EMBL/GenBank/DDBJ whole genome shotgun (WGS) entry which is preliminary data.</text>
</comment>
<sequence length="1247" mass="131404">MTPGLSEIVARMRARGSLTAGALVAAVIGVGFSLLAPVATGDGIDAALGVGGEDTWVTGLISGLSPVATAAALLALAAVGRFLAQFVRRYLAGRLSLGIQYDLRTGILQALQRLDGPVQDRIATGQVVSRSISDLSVAQLFVARLPLIASDVLLLVFTVAVLVAISLPLAIVALLMLPVVALVTLASRRPVYASTWSAQQGEADAATHVEETITGVRVVKAFAQEPREISAMERLAGAVYALQMRAARVQARYLPVVNHLPQIALVVTIATGGLVALGGYISVGTFFTFALYMGNVTTVARRLSSMILRLLMALSALDRLADILALRPENEPPEEPAELPRNNSGTGLRLSGVTVAGESPDGENVPDALSGVDLEFPPGSTTAVVGPPGAGKSMLVLLTSGLYRPDEGRLELTGKDGSTDYRDLGLGELRERVVCVFDDAFLYSASVRENIAMASGASDEEVRRVARIARADGFIEELADGYDTIVGERGLSLSGGQRQRVVLARALLHRPKVLVLDDATSAIDAATERAILTDLREELTNVTVVTVAHRESTVDFCDRAIVLDHGRVAAAGPLSEVAPTAEFRSIIAPADESARAERPSPAAGRGEAPGWEALWPHTPESAAGEAVDERLHLTARDGVGSLTPSKELQGDIDSLPAPDERPDETARRLSLATGRFRLAPMLGAVRGLIAAVAALLVVGVVADLIVPYLMRLAVDHGVAAGSAGVLGLVAAAGLGVVALSWLAERVRTVLSARAGERVLFGLRLRSYRHLQSLSMSYFDRTLSGRIMTRMTSDIDNLSTFLQTQLAEAVVSLGTLAGVVAMLVITAPQLALIALVAIPVIALLTWWFRSVTSEAYAAARQQQSTLNAAFHEHVAGLKTSQLYGREAMDRESFAAQAGRYFALRMRAQTAVSLFFPGVTGIAGLTSAVVLWVGAGLISNGELTPGVLMAFLMYLGLLYAPIQELGFVFDTWQRARVSFSRISDLLATEPTVPDEGDDPGAAEAAGKELAARGVAFRYREELDPVATDLNVEIAPGETVAVVGPTGAGKSTLVKLIGRFYDPYRGAIEAGGVDVRSFPLSDWRARVAQVPQEATIFSGTVAANIAYGKPGATRRELTDAVDRIGGLGVIAQVPGGFEHVVTEQGRSLSAGQRQVVALARAELTDAPVMLLDEATATLDPATEAQVLAASQAATGGRTAVVVAHRLLTAAGADRILVMRDGRVVEEGNHAELLELGGTYAEMWEAARQHS</sequence>
<dbReference type="Gene3D" id="1.20.1560.10">
    <property type="entry name" value="ABC transporter type 1, transmembrane domain"/>
    <property type="match status" value="2"/>
</dbReference>
<feature type="domain" description="ABC transporter" evidence="12">
    <location>
        <begin position="1007"/>
        <end position="1242"/>
    </location>
</feature>
<dbReference type="PROSITE" id="PS00211">
    <property type="entry name" value="ABC_TRANSPORTER_1"/>
    <property type="match status" value="1"/>
</dbReference>
<organism evidence="14 17">
    <name type="scientific">Corynebacterium otitidis ATCC 51513</name>
    <dbReference type="NCBI Taxonomy" id="883169"/>
    <lineage>
        <taxon>Bacteria</taxon>
        <taxon>Bacillati</taxon>
        <taxon>Actinomycetota</taxon>
        <taxon>Actinomycetes</taxon>
        <taxon>Mycobacteriales</taxon>
        <taxon>Corynebacteriaceae</taxon>
        <taxon>Corynebacterium</taxon>
    </lineage>
</organism>
<dbReference type="InterPro" id="IPR011527">
    <property type="entry name" value="ABC1_TM_dom"/>
</dbReference>
<evidence type="ECO:0000313" key="16">
    <source>
        <dbReference type="Proteomes" id="UP000006078"/>
    </source>
</evidence>
<evidence type="ECO:0000256" key="9">
    <source>
        <dbReference type="ARBA" id="ARBA00061644"/>
    </source>
</evidence>
<feature type="transmembrane region" description="Helical" evidence="11">
    <location>
        <begin position="805"/>
        <end position="824"/>
    </location>
</feature>
<dbReference type="InterPro" id="IPR027417">
    <property type="entry name" value="P-loop_NTPase"/>
</dbReference>
<proteinExistence type="inferred from homology"/>
<evidence type="ECO:0000256" key="10">
    <source>
        <dbReference type="SAM" id="MobiDB-lite"/>
    </source>
</evidence>
<keyword evidence="16" id="KW-1185">Reference proteome</keyword>
<dbReference type="RefSeq" id="WP_004600845.1">
    <property type="nucleotide sequence ID" value="NZ_HF541866.1"/>
</dbReference>